<evidence type="ECO:0000256" key="13">
    <source>
        <dbReference type="ARBA" id="ARBA00023136"/>
    </source>
</evidence>
<evidence type="ECO:0000256" key="9">
    <source>
        <dbReference type="ARBA" id="ARBA00022989"/>
    </source>
</evidence>
<dbReference type="AlphaFoldDB" id="A0A5J5N5N3"/>
<dbReference type="GO" id="GO:0046933">
    <property type="term" value="F:proton-transporting ATP synthase activity, rotational mechanism"/>
    <property type="evidence" value="ECO:0007669"/>
    <property type="project" value="TreeGrafter"/>
</dbReference>
<gene>
    <name evidence="19" type="ORF">FD755_000826</name>
</gene>
<reference evidence="19 20" key="1">
    <citation type="submission" date="2019-06" db="EMBL/GenBank/DDBJ databases">
        <title>Discovery of a novel chromosome fission-fusion reversal in muntjac.</title>
        <authorList>
            <person name="Mudd A.B."/>
            <person name="Bredeson J.V."/>
            <person name="Baum R."/>
            <person name="Hockemeyer D."/>
            <person name="Rokhsar D.S."/>
        </authorList>
    </citation>
    <scope>NUCLEOTIDE SEQUENCE [LARGE SCALE GENOMIC DNA]</scope>
    <source>
        <strain evidence="19">UCam_UCB_Mr</strain>
        <tissue evidence="19">Fibroblast cell line</tissue>
    </source>
</reference>
<evidence type="ECO:0000256" key="11">
    <source>
        <dbReference type="ARBA" id="ARBA00023065"/>
    </source>
</evidence>
<keyword evidence="14" id="KW-0066">ATP synthesis</keyword>
<dbReference type="EMBL" id="VCEB01000001">
    <property type="protein sequence ID" value="KAB0385870.1"/>
    <property type="molecule type" value="Genomic_DNA"/>
</dbReference>
<accession>A0A5J5N5N3</accession>
<evidence type="ECO:0000256" key="1">
    <source>
        <dbReference type="ARBA" id="ARBA00004434"/>
    </source>
</evidence>
<evidence type="ECO:0000256" key="3">
    <source>
        <dbReference type="ARBA" id="ARBA00022448"/>
    </source>
</evidence>
<keyword evidence="12" id="KW-0496">Mitochondrion</keyword>
<comment type="similarity">
    <text evidence="2">Belongs to the ATPase F chain family.</text>
</comment>
<keyword evidence="8" id="KW-0999">Mitochondrion inner membrane</keyword>
<evidence type="ECO:0000256" key="8">
    <source>
        <dbReference type="ARBA" id="ARBA00022792"/>
    </source>
</evidence>
<dbReference type="InterPro" id="IPR019344">
    <property type="entry name" value="F1F0-ATPsyn_F_prd"/>
</dbReference>
<evidence type="ECO:0000256" key="4">
    <source>
        <dbReference type="ARBA" id="ARBA00022547"/>
    </source>
</evidence>
<keyword evidence="11" id="KW-0406">Ion transport</keyword>
<evidence type="ECO:0000256" key="15">
    <source>
        <dbReference type="ARBA" id="ARBA00032201"/>
    </source>
</evidence>
<dbReference type="PANTHER" id="PTHR13080">
    <property type="entry name" value="ATP SYNTHASE F CHAIN, MITOCHONDRIAL-RELATED"/>
    <property type="match status" value="1"/>
</dbReference>
<evidence type="ECO:0000256" key="17">
    <source>
        <dbReference type="ARBA" id="ARBA00064647"/>
    </source>
</evidence>
<evidence type="ECO:0000256" key="12">
    <source>
        <dbReference type="ARBA" id="ARBA00023128"/>
    </source>
</evidence>
<evidence type="ECO:0000256" key="14">
    <source>
        <dbReference type="ARBA" id="ARBA00023310"/>
    </source>
</evidence>
<evidence type="ECO:0000313" key="20">
    <source>
        <dbReference type="Proteomes" id="UP000326062"/>
    </source>
</evidence>
<comment type="function">
    <text evidence="16">Subunit f, of the mitochondrial membrane ATP synthase complex (F(1)F(0) ATP synthase or Complex V) that produces ATP from ADP in the presence of a proton gradient across the membrane which is generated by electron transport complexes of the respiratory chain. ATP synthase complex consist of a soluble F(1) head domain - the catalytic core - and a membrane F(1) domain - the membrane proton channel. These two domains are linked by a central stalk rotating inside the F(1) region and a stationary peripheral stalk. During catalysis, ATP synthesis in the catalytic domain of F(1) is coupled via a rotary mechanism of the central stalk subunits to proton translocation. In vivo, can only synthesize ATP although its ATP hydrolase activity can be activated artificially in vitro. Part of the complex F(0) domain.</text>
</comment>
<organism evidence="19 20">
    <name type="scientific">Muntiacus reevesi</name>
    <name type="common">Reeves' muntjac</name>
    <name type="synonym">Cervus reevesi</name>
    <dbReference type="NCBI Taxonomy" id="9886"/>
    <lineage>
        <taxon>Eukaryota</taxon>
        <taxon>Metazoa</taxon>
        <taxon>Chordata</taxon>
        <taxon>Craniata</taxon>
        <taxon>Vertebrata</taxon>
        <taxon>Euteleostomi</taxon>
        <taxon>Mammalia</taxon>
        <taxon>Eutheria</taxon>
        <taxon>Laurasiatheria</taxon>
        <taxon>Artiodactyla</taxon>
        <taxon>Ruminantia</taxon>
        <taxon>Pecora</taxon>
        <taxon>Cervidae</taxon>
        <taxon>Muntiacinae</taxon>
        <taxon>Muntiacus</taxon>
    </lineage>
</organism>
<keyword evidence="5" id="KW-0597">Phosphoprotein</keyword>
<comment type="subcellular location">
    <subcellularLocation>
        <location evidence="1">Mitochondrion inner membrane</location>
        <topology evidence="1">Single-pass membrane protein</topology>
    </subcellularLocation>
</comment>
<keyword evidence="6" id="KW-0812">Transmembrane</keyword>
<name>A0A5J5N5N3_MUNRE</name>
<dbReference type="PANTHER" id="PTHR13080:SF16">
    <property type="entry name" value="ATP SYNTHASE SUBUNIT F, MITOCHONDRIAL"/>
    <property type="match status" value="1"/>
</dbReference>
<keyword evidence="10" id="KW-0007">Acetylation</keyword>
<dbReference type="GO" id="GO:0042776">
    <property type="term" value="P:proton motive force-driven mitochondrial ATP synthesis"/>
    <property type="evidence" value="ECO:0007669"/>
    <property type="project" value="TreeGrafter"/>
</dbReference>
<evidence type="ECO:0000256" key="18">
    <source>
        <dbReference type="ARBA" id="ARBA00070733"/>
    </source>
</evidence>
<keyword evidence="13" id="KW-0472">Membrane</keyword>
<keyword evidence="20" id="KW-1185">Reference proteome</keyword>
<evidence type="ECO:0000256" key="10">
    <source>
        <dbReference type="ARBA" id="ARBA00022990"/>
    </source>
</evidence>
<keyword evidence="7" id="KW-0375">Hydrogen ion transport</keyword>
<proteinExistence type="inferred from homology"/>
<evidence type="ECO:0000313" key="19">
    <source>
        <dbReference type="EMBL" id="KAB0385870.1"/>
    </source>
</evidence>
<evidence type="ECO:0000256" key="16">
    <source>
        <dbReference type="ARBA" id="ARBA00054012"/>
    </source>
</evidence>
<comment type="subunit">
    <text evidence="17">Component of the ATP synthase complex composed at least of ATP5F1A/subunit alpha, ATP5F1B/subunit beta, ATP5MC1/subunit c (homooctomer), MT-ATP6/subunit a, MT-ATP8/subunit 8, ATP5ME/subunit e, ATP5MF/subunit f, ATP5MG/subunit g, ATP5MK/subunit k, ATP5MJ/subunit j, ATP5F1C/subunit gamma, ATP5F1D/subunit delta, ATP5F1E/subunit epsilon, ATP5PF/subunit F6, ATP5PB/subunit b, ATP5PD/subunit d, ATP5PO/subunit OSCP. ATP synthase complex consists of a soluble F(1) head domain (subunits alpha(3) and beta(3)) - the catalytic core - and a membrane F(0) domain - the membrane proton channel (subunits c, a, 8, e, f, g, k and j). These two domains are linked by a central stalk (subunits gamma, delta, and epsilon) rotating inside the F1 region and a stationary peripheral stalk (subunits F6, b, d, and OSCP).</text>
</comment>
<protein>
    <recommendedName>
        <fullName evidence="18">ATP synthase F(0) complex subunit f, mitochondrial</fullName>
    </recommendedName>
    <alternativeName>
        <fullName evidence="15">ATP synthase membrane subunit f</fullName>
    </alternativeName>
</protein>
<evidence type="ECO:0000256" key="6">
    <source>
        <dbReference type="ARBA" id="ARBA00022692"/>
    </source>
</evidence>
<keyword evidence="3" id="KW-0813">Transport</keyword>
<keyword evidence="4" id="KW-0138">CF(0)</keyword>
<evidence type="ECO:0000256" key="5">
    <source>
        <dbReference type="ARBA" id="ARBA00022553"/>
    </source>
</evidence>
<dbReference type="GO" id="GO:0045259">
    <property type="term" value="C:proton-transporting ATP synthase complex"/>
    <property type="evidence" value="ECO:0007669"/>
    <property type="project" value="UniProtKB-KW"/>
</dbReference>
<keyword evidence="9" id="KW-1133">Transmembrane helix</keyword>
<evidence type="ECO:0000256" key="2">
    <source>
        <dbReference type="ARBA" id="ARBA00005895"/>
    </source>
</evidence>
<dbReference type="GO" id="GO:0005743">
    <property type="term" value="C:mitochondrial inner membrane"/>
    <property type="evidence" value="ECO:0007669"/>
    <property type="project" value="UniProtKB-SubCell"/>
</dbReference>
<evidence type="ECO:0000256" key="7">
    <source>
        <dbReference type="ARBA" id="ARBA00022781"/>
    </source>
</evidence>
<sequence length="72" mass="8576">MVSLAPLKVKLLDVELRELPSRILLWDFIPKGTAGEFQKGYYRYYNRYFNIKGLDVKELNLWVKSVVPNNWE</sequence>
<dbReference type="Proteomes" id="UP000326062">
    <property type="component" value="Chromosome 1"/>
</dbReference>
<comment type="caution">
    <text evidence="19">The sequence shown here is derived from an EMBL/GenBank/DDBJ whole genome shotgun (WGS) entry which is preliminary data.</text>
</comment>